<evidence type="ECO:0000313" key="3">
    <source>
        <dbReference type="Proteomes" id="UP000187550"/>
    </source>
</evidence>
<dbReference type="EMBL" id="FTPL01000003">
    <property type="protein sequence ID" value="SIT88569.1"/>
    <property type="molecule type" value="Genomic_DNA"/>
</dbReference>
<dbReference type="Proteomes" id="UP000187550">
    <property type="component" value="Unassembled WGS sequence"/>
</dbReference>
<name>A0A1U7PLV7_9BACI</name>
<dbReference type="STRING" id="550447.SAMN05428946_2294"/>
<dbReference type="OrthoDB" id="1645744at2"/>
<accession>A0A1U7PLV7</accession>
<feature type="coiled-coil region" evidence="1">
    <location>
        <begin position="99"/>
        <end position="126"/>
    </location>
</feature>
<gene>
    <name evidence="2" type="ORF">SAMN05428946_2294</name>
</gene>
<protein>
    <submittedName>
        <fullName evidence="2">Uncharacterized protein</fullName>
    </submittedName>
</protein>
<keyword evidence="1" id="KW-0175">Coiled coil</keyword>
<reference evidence="3" key="1">
    <citation type="submission" date="2017-01" db="EMBL/GenBank/DDBJ databases">
        <authorList>
            <person name="Varghese N."/>
            <person name="Submissions S."/>
        </authorList>
    </citation>
    <scope>NUCLEOTIDE SEQUENCE [LARGE SCALE GENOMIC DNA]</scope>
    <source>
        <strain evidence="3">MNA4</strain>
    </source>
</reference>
<sequence length="221" mass="25480">MIEAKNNIPMSGAPGGENGVGTVKEIYIVLTDTGTVLSKIIRRYTGSRLNHVSIAFDERLQEMYSFGRVQRHNPFSGGFVRERPGEGLLKEAECAVFRFRVTEEELQRIRARIREIERNRERYSYNFLGLIGIILNREISRKRAYFCSQFVVMTLSTADIRITDTPAWRAQARDFAESEHLEPVYEGPLAGWTAPKPVRVIEHPRSLRRRLLRIPFRRAAS</sequence>
<evidence type="ECO:0000256" key="1">
    <source>
        <dbReference type="SAM" id="Coils"/>
    </source>
</evidence>
<dbReference type="SUPFAM" id="SSF54001">
    <property type="entry name" value="Cysteine proteinases"/>
    <property type="match status" value="1"/>
</dbReference>
<proteinExistence type="predicted"/>
<dbReference type="InterPro" id="IPR038765">
    <property type="entry name" value="Papain-like_cys_pep_sf"/>
</dbReference>
<dbReference type="Gene3D" id="3.90.1720.10">
    <property type="entry name" value="endopeptidase domain like (from Nostoc punctiforme)"/>
    <property type="match status" value="1"/>
</dbReference>
<keyword evidence="3" id="KW-1185">Reference proteome</keyword>
<evidence type="ECO:0000313" key="2">
    <source>
        <dbReference type="EMBL" id="SIT88569.1"/>
    </source>
</evidence>
<organism evidence="2 3">
    <name type="scientific">Edaphobacillus lindanitolerans</name>
    <dbReference type="NCBI Taxonomy" id="550447"/>
    <lineage>
        <taxon>Bacteria</taxon>
        <taxon>Bacillati</taxon>
        <taxon>Bacillota</taxon>
        <taxon>Bacilli</taxon>
        <taxon>Bacillales</taxon>
        <taxon>Bacillaceae</taxon>
        <taxon>Edaphobacillus</taxon>
    </lineage>
</organism>
<dbReference type="RefSeq" id="WP_076759012.1">
    <property type="nucleotide sequence ID" value="NZ_FTPL01000003.1"/>
</dbReference>
<dbReference type="AlphaFoldDB" id="A0A1U7PLV7"/>